<keyword evidence="1 4" id="KW-0808">Transferase</keyword>
<dbReference type="Pfam" id="PF05175">
    <property type="entry name" value="MTS"/>
    <property type="match status" value="1"/>
</dbReference>
<dbReference type="Gene3D" id="3.40.50.150">
    <property type="entry name" value="Vaccinia Virus protein VP39"/>
    <property type="match status" value="1"/>
</dbReference>
<dbReference type="InterPro" id="IPR029063">
    <property type="entry name" value="SAM-dependent_MTases_sf"/>
</dbReference>
<dbReference type="InterPro" id="IPR050320">
    <property type="entry name" value="N5-glutamine_MTase"/>
</dbReference>
<name>A0AB39KWL9_9CAUL</name>
<accession>A0AB39KWL9</accession>
<dbReference type="GO" id="GO:0003676">
    <property type="term" value="F:nucleic acid binding"/>
    <property type="evidence" value="ECO:0007669"/>
    <property type="project" value="InterPro"/>
</dbReference>
<dbReference type="InterPro" id="IPR007848">
    <property type="entry name" value="Small_mtfrase_dom"/>
</dbReference>
<dbReference type="AlphaFoldDB" id="A0AB39KWL9"/>
<feature type="domain" description="Methyltransferase small" evidence="3">
    <location>
        <begin position="126"/>
        <end position="205"/>
    </location>
</feature>
<dbReference type="RefSeq" id="WP_369061894.1">
    <property type="nucleotide sequence ID" value="NZ_CP158375.1"/>
</dbReference>
<sequence>MSDGQALSQLIRTLQAGGYAFVTPGGGTIAHNRRRRGEQKPGLRDIFGWSLEFSQEDIEPQLFDLAIQAKILAPSEGRWRSLVRVSSVEGRLFAHSAYPPRASDAVFLGPDTYRFARLVVAETRHGGRSVLDIGSGAGVGAILAAARLPQAKVTATDINPAALSLTAANAAANGQLIELELCDGLPSTSQRFDLIIANPPFISGRFGRLYRDGGGDRGMEAPISWALRGAERLQRGGRLLMYTGSPIIDGEDPFRRCLEGAMAERGLRLEYDEIDPDIFGGLLGRSDYEGVERLAAVAVVIRRP</sequence>
<dbReference type="GO" id="GO:0032259">
    <property type="term" value="P:methylation"/>
    <property type="evidence" value="ECO:0007669"/>
    <property type="project" value="UniProtKB-KW"/>
</dbReference>
<dbReference type="CDD" id="cd02440">
    <property type="entry name" value="AdoMet_MTases"/>
    <property type="match status" value="1"/>
</dbReference>
<dbReference type="PROSITE" id="PS00092">
    <property type="entry name" value="N6_MTASE"/>
    <property type="match status" value="1"/>
</dbReference>
<evidence type="ECO:0000256" key="2">
    <source>
        <dbReference type="ARBA" id="ARBA00022691"/>
    </source>
</evidence>
<evidence type="ECO:0000256" key="1">
    <source>
        <dbReference type="ARBA" id="ARBA00022603"/>
    </source>
</evidence>
<dbReference type="PANTHER" id="PTHR18895:SF74">
    <property type="entry name" value="MTRF1L RELEASE FACTOR GLUTAMINE METHYLTRANSFERASE"/>
    <property type="match status" value="1"/>
</dbReference>
<evidence type="ECO:0000313" key="4">
    <source>
        <dbReference type="EMBL" id="XDO98180.1"/>
    </source>
</evidence>
<dbReference type="SUPFAM" id="SSF53335">
    <property type="entry name" value="S-adenosyl-L-methionine-dependent methyltransferases"/>
    <property type="match status" value="1"/>
</dbReference>
<keyword evidence="1 4" id="KW-0489">Methyltransferase</keyword>
<dbReference type="GO" id="GO:0036009">
    <property type="term" value="F:protein-glutamine N-methyltransferase activity"/>
    <property type="evidence" value="ECO:0007669"/>
    <property type="project" value="TreeGrafter"/>
</dbReference>
<proteinExistence type="predicted"/>
<gene>
    <name evidence="4" type="ORF">ABOZ73_07120</name>
</gene>
<reference evidence="4" key="1">
    <citation type="submission" date="2024-06" db="EMBL/GenBank/DDBJ databases">
        <title>Caulobacter inopinatus, sp. nov.</title>
        <authorList>
            <person name="Donachie S.P."/>
        </authorList>
    </citation>
    <scope>NUCLEOTIDE SEQUENCE</scope>
    <source>
        <strain evidence="4">73W</strain>
    </source>
</reference>
<dbReference type="InterPro" id="IPR002052">
    <property type="entry name" value="DNA_methylase_N6_adenine_CS"/>
</dbReference>
<organism evidence="4">
    <name type="scientific">Caulobacter sp. 73W</name>
    <dbReference type="NCBI Taxonomy" id="3161137"/>
    <lineage>
        <taxon>Bacteria</taxon>
        <taxon>Pseudomonadati</taxon>
        <taxon>Pseudomonadota</taxon>
        <taxon>Alphaproteobacteria</taxon>
        <taxon>Caulobacterales</taxon>
        <taxon>Caulobacteraceae</taxon>
        <taxon>Caulobacter</taxon>
    </lineage>
</organism>
<dbReference type="PANTHER" id="PTHR18895">
    <property type="entry name" value="HEMK METHYLTRANSFERASE"/>
    <property type="match status" value="1"/>
</dbReference>
<keyword evidence="2" id="KW-0949">S-adenosyl-L-methionine</keyword>
<dbReference type="EMBL" id="CP158375">
    <property type="protein sequence ID" value="XDO98180.1"/>
    <property type="molecule type" value="Genomic_DNA"/>
</dbReference>
<protein>
    <submittedName>
        <fullName evidence="4">Class I SAM-dependent methyltransferase</fullName>
    </submittedName>
</protein>
<evidence type="ECO:0000259" key="3">
    <source>
        <dbReference type="Pfam" id="PF05175"/>
    </source>
</evidence>